<protein>
    <submittedName>
        <fullName evidence="2">Uncharacterized protein</fullName>
    </submittedName>
</protein>
<feature type="compositionally biased region" description="Basic and acidic residues" evidence="1">
    <location>
        <begin position="261"/>
        <end position="274"/>
    </location>
</feature>
<dbReference type="Proteomes" id="UP001365542">
    <property type="component" value="Unassembled WGS sequence"/>
</dbReference>
<evidence type="ECO:0000256" key="1">
    <source>
        <dbReference type="SAM" id="MobiDB-lite"/>
    </source>
</evidence>
<feature type="compositionally biased region" description="Basic and acidic residues" evidence="1">
    <location>
        <begin position="239"/>
        <end position="251"/>
    </location>
</feature>
<feature type="compositionally biased region" description="Polar residues" evidence="1">
    <location>
        <begin position="322"/>
        <end position="331"/>
    </location>
</feature>
<feature type="compositionally biased region" description="Polar residues" evidence="1">
    <location>
        <begin position="1"/>
        <end position="12"/>
    </location>
</feature>
<accession>A0AAV9XQC7</accession>
<evidence type="ECO:0000313" key="3">
    <source>
        <dbReference type="Proteomes" id="UP001365542"/>
    </source>
</evidence>
<feature type="compositionally biased region" description="Basic and acidic residues" evidence="1">
    <location>
        <begin position="284"/>
        <end position="300"/>
    </location>
</feature>
<feature type="compositionally biased region" description="Basic and acidic residues" evidence="1">
    <location>
        <begin position="13"/>
        <end position="22"/>
    </location>
</feature>
<evidence type="ECO:0000313" key="2">
    <source>
        <dbReference type="EMBL" id="KAK6543404.1"/>
    </source>
</evidence>
<reference evidence="2 3" key="1">
    <citation type="submission" date="2019-10" db="EMBL/GenBank/DDBJ databases">
        <authorList>
            <person name="Palmer J.M."/>
        </authorList>
    </citation>
    <scope>NUCLEOTIDE SEQUENCE [LARGE SCALE GENOMIC DNA]</scope>
    <source>
        <strain evidence="2 3">TWF694</strain>
    </source>
</reference>
<comment type="caution">
    <text evidence="2">The sequence shown here is derived from an EMBL/GenBank/DDBJ whole genome shotgun (WGS) entry which is preliminary data.</text>
</comment>
<proteinExistence type="predicted"/>
<feature type="region of interest" description="Disordered" evidence="1">
    <location>
        <begin position="186"/>
        <end position="331"/>
    </location>
</feature>
<feature type="region of interest" description="Disordered" evidence="1">
    <location>
        <begin position="1"/>
        <end position="22"/>
    </location>
</feature>
<feature type="compositionally biased region" description="Basic and acidic residues" evidence="1">
    <location>
        <begin position="312"/>
        <end position="321"/>
    </location>
</feature>
<organism evidence="2 3">
    <name type="scientific">Orbilia ellipsospora</name>
    <dbReference type="NCBI Taxonomy" id="2528407"/>
    <lineage>
        <taxon>Eukaryota</taxon>
        <taxon>Fungi</taxon>
        <taxon>Dikarya</taxon>
        <taxon>Ascomycota</taxon>
        <taxon>Pezizomycotina</taxon>
        <taxon>Orbiliomycetes</taxon>
        <taxon>Orbiliales</taxon>
        <taxon>Orbiliaceae</taxon>
        <taxon>Orbilia</taxon>
    </lineage>
</organism>
<gene>
    <name evidence="2" type="ORF">TWF694_000151</name>
</gene>
<name>A0AAV9XQC7_9PEZI</name>
<keyword evidence="3" id="KW-1185">Reference proteome</keyword>
<sequence length="369" mass="41545">MVSNDISTASRPQQDHHRATSSEEALDPRDYCTCHLDEDDPGKPYCCACSFDLHELHSDSRFPKLSLEDAFRGLCAILWDTSNPSDWREVLLYHFVCDGDADFSRCANLASSLVGRLKKSRYGNMLKKMEPGEGWDLYDKLKLDEKSLLWRANFESQRGEDSGSDYLGSTAVSSHNAEITSVYDPELDYYPSRGDNHYTNHHNGNEESASAPGDGDGYSDDQEHRSYHNYRAGSTPYNRSRDDNMSIRSESEQLASVDGAKATRQDDQDHDDRASGISFRHRVRENPHLRHQSQDTHYDEGEPSGGNGAEYYTDHDHDHENNVTSGPASSTVSLITHLAPRIQESGGEVKIDRYGSATIRFLSPRKNEL</sequence>
<dbReference type="AlphaFoldDB" id="A0AAV9XQC7"/>
<dbReference type="EMBL" id="JAVHJO010000001">
    <property type="protein sequence ID" value="KAK6543404.1"/>
    <property type="molecule type" value="Genomic_DNA"/>
</dbReference>